<dbReference type="PROSITE" id="PS00786">
    <property type="entry name" value="5_NUCLEOTIDASE_2"/>
    <property type="match status" value="1"/>
</dbReference>
<gene>
    <name evidence="11" type="ORF">WA026_001289</name>
</gene>
<dbReference type="Pfam" id="PF02872">
    <property type="entry name" value="5_nucleotid_C"/>
    <property type="match status" value="1"/>
</dbReference>
<dbReference type="Proteomes" id="UP001431783">
    <property type="component" value="Unassembled WGS sequence"/>
</dbReference>
<comment type="catalytic activity">
    <reaction evidence="1">
        <text>a ribonucleoside 5'-phosphate + H2O = a ribonucleoside + phosphate</text>
        <dbReference type="Rhea" id="RHEA:12484"/>
        <dbReference type="ChEBI" id="CHEBI:15377"/>
        <dbReference type="ChEBI" id="CHEBI:18254"/>
        <dbReference type="ChEBI" id="CHEBI:43474"/>
        <dbReference type="ChEBI" id="CHEBI:58043"/>
        <dbReference type="EC" id="3.1.3.5"/>
    </reaction>
</comment>
<protein>
    <recommendedName>
        <fullName evidence="3">5'-nucleotidase</fullName>
        <ecNumber evidence="3">3.1.3.5</ecNumber>
    </recommendedName>
</protein>
<dbReference type="CDD" id="cd07409">
    <property type="entry name" value="MPP_CD73_N"/>
    <property type="match status" value="1"/>
</dbReference>
<comment type="caution">
    <text evidence="11">The sequence shown here is derived from an EMBL/GenBank/DDBJ whole genome shotgun (WGS) entry which is preliminary data.</text>
</comment>
<evidence type="ECO:0000256" key="8">
    <source>
        <dbReference type="RuleBase" id="RU362119"/>
    </source>
</evidence>
<dbReference type="InterPro" id="IPR006179">
    <property type="entry name" value="5_nucleotidase/apyrase"/>
</dbReference>
<dbReference type="InterPro" id="IPR006146">
    <property type="entry name" value="5'-Nucleotdase_CS"/>
</dbReference>
<dbReference type="SUPFAM" id="SSF55816">
    <property type="entry name" value="5'-nucleotidase (syn. UDP-sugar hydrolase), C-terminal domain"/>
    <property type="match status" value="1"/>
</dbReference>
<dbReference type="Gene3D" id="3.60.21.10">
    <property type="match status" value="1"/>
</dbReference>
<feature type="domain" description="Calcineurin-like phosphoesterase" evidence="9">
    <location>
        <begin position="25"/>
        <end position="237"/>
    </location>
</feature>
<evidence type="ECO:0000256" key="5">
    <source>
        <dbReference type="ARBA" id="ARBA00022729"/>
    </source>
</evidence>
<dbReference type="GO" id="GO:0046872">
    <property type="term" value="F:metal ion binding"/>
    <property type="evidence" value="ECO:0007669"/>
    <property type="project" value="UniProtKB-KW"/>
</dbReference>
<dbReference type="PRINTS" id="PR01607">
    <property type="entry name" value="APYRASEFAMLY"/>
</dbReference>
<dbReference type="GO" id="GO:0008253">
    <property type="term" value="F:5'-nucleotidase activity"/>
    <property type="evidence" value="ECO:0007669"/>
    <property type="project" value="UniProtKB-EC"/>
</dbReference>
<dbReference type="PROSITE" id="PS00785">
    <property type="entry name" value="5_NUCLEOTIDASE_1"/>
    <property type="match status" value="1"/>
</dbReference>
<dbReference type="InterPro" id="IPR036907">
    <property type="entry name" value="5'-Nucleotdase_C_sf"/>
</dbReference>
<organism evidence="11 12">
    <name type="scientific">Henosepilachna vigintioctopunctata</name>
    <dbReference type="NCBI Taxonomy" id="420089"/>
    <lineage>
        <taxon>Eukaryota</taxon>
        <taxon>Metazoa</taxon>
        <taxon>Ecdysozoa</taxon>
        <taxon>Arthropoda</taxon>
        <taxon>Hexapoda</taxon>
        <taxon>Insecta</taxon>
        <taxon>Pterygota</taxon>
        <taxon>Neoptera</taxon>
        <taxon>Endopterygota</taxon>
        <taxon>Coleoptera</taxon>
        <taxon>Polyphaga</taxon>
        <taxon>Cucujiformia</taxon>
        <taxon>Coccinelloidea</taxon>
        <taxon>Coccinellidae</taxon>
        <taxon>Epilachninae</taxon>
        <taxon>Epilachnini</taxon>
        <taxon>Henosepilachna</taxon>
    </lineage>
</organism>
<evidence type="ECO:0000259" key="10">
    <source>
        <dbReference type="Pfam" id="PF02872"/>
    </source>
</evidence>
<evidence type="ECO:0000259" key="9">
    <source>
        <dbReference type="Pfam" id="PF00149"/>
    </source>
</evidence>
<feature type="domain" description="5'-Nucleotidase C-terminal" evidence="10">
    <location>
        <begin position="332"/>
        <end position="507"/>
    </location>
</feature>
<dbReference type="AlphaFoldDB" id="A0AAW1URK4"/>
<evidence type="ECO:0000313" key="12">
    <source>
        <dbReference type="Proteomes" id="UP001431783"/>
    </source>
</evidence>
<evidence type="ECO:0000256" key="1">
    <source>
        <dbReference type="ARBA" id="ARBA00000815"/>
    </source>
</evidence>
<dbReference type="GO" id="GO:0000166">
    <property type="term" value="F:nucleotide binding"/>
    <property type="evidence" value="ECO:0007669"/>
    <property type="project" value="UniProtKB-KW"/>
</dbReference>
<keyword evidence="6 8" id="KW-0547">Nucleotide-binding</keyword>
<keyword evidence="4" id="KW-0479">Metal-binding</keyword>
<keyword evidence="12" id="KW-1185">Reference proteome</keyword>
<evidence type="ECO:0000256" key="4">
    <source>
        <dbReference type="ARBA" id="ARBA00022723"/>
    </source>
</evidence>
<feature type="signal peptide" evidence="8">
    <location>
        <begin position="1"/>
        <end position="18"/>
    </location>
</feature>
<evidence type="ECO:0000256" key="7">
    <source>
        <dbReference type="ARBA" id="ARBA00022801"/>
    </source>
</evidence>
<dbReference type="InterPro" id="IPR004843">
    <property type="entry name" value="Calcineurin-like_PHP"/>
</dbReference>
<evidence type="ECO:0000256" key="2">
    <source>
        <dbReference type="ARBA" id="ARBA00006654"/>
    </source>
</evidence>
<dbReference type="EC" id="3.1.3.5" evidence="3"/>
<evidence type="ECO:0000256" key="6">
    <source>
        <dbReference type="ARBA" id="ARBA00022741"/>
    </source>
</evidence>
<dbReference type="PANTHER" id="PTHR11575:SF24">
    <property type="entry name" value="5'-NUCLEOTIDASE"/>
    <property type="match status" value="1"/>
</dbReference>
<evidence type="ECO:0000256" key="3">
    <source>
        <dbReference type="ARBA" id="ARBA00012643"/>
    </source>
</evidence>
<dbReference type="Gene3D" id="3.90.780.10">
    <property type="entry name" value="5'-Nucleotidase, C-terminal domain"/>
    <property type="match status" value="1"/>
</dbReference>
<name>A0AAW1URK4_9CUCU</name>
<dbReference type="SUPFAM" id="SSF56300">
    <property type="entry name" value="Metallo-dependent phosphatases"/>
    <property type="match status" value="1"/>
</dbReference>
<evidence type="ECO:0000313" key="11">
    <source>
        <dbReference type="EMBL" id="KAK9883087.1"/>
    </source>
</evidence>
<dbReference type="InterPro" id="IPR029052">
    <property type="entry name" value="Metallo-depent_PP-like"/>
</dbReference>
<dbReference type="EMBL" id="JARQZJ010000091">
    <property type="protein sequence ID" value="KAK9883087.1"/>
    <property type="molecule type" value="Genomic_DNA"/>
</dbReference>
<reference evidence="11 12" key="1">
    <citation type="submission" date="2023-03" db="EMBL/GenBank/DDBJ databases">
        <title>Genome insight into feeding habits of ladybird beetles.</title>
        <authorList>
            <person name="Li H.-S."/>
            <person name="Huang Y.-H."/>
            <person name="Pang H."/>
        </authorList>
    </citation>
    <scope>NUCLEOTIDE SEQUENCE [LARGE SCALE GENOMIC DNA]</scope>
    <source>
        <strain evidence="11">SYSU_2023b</strain>
        <tissue evidence="11">Whole body</tissue>
    </source>
</reference>
<dbReference type="InterPro" id="IPR008334">
    <property type="entry name" value="5'-Nucleotdase_C"/>
</dbReference>
<dbReference type="Pfam" id="PF00149">
    <property type="entry name" value="Metallophos"/>
    <property type="match status" value="1"/>
</dbReference>
<proteinExistence type="inferred from homology"/>
<accession>A0AAW1URK4</accession>
<dbReference type="PANTHER" id="PTHR11575">
    <property type="entry name" value="5'-NUCLEOTIDASE-RELATED"/>
    <property type="match status" value="1"/>
</dbReference>
<comment type="similarity">
    <text evidence="2 8">Belongs to the 5'-nucleotidase family.</text>
</comment>
<dbReference type="GO" id="GO:0006196">
    <property type="term" value="P:AMP catabolic process"/>
    <property type="evidence" value="ECO:0007669"/>
    <property type="project" value="TreeGrafter"/>
</dbReference>
<keyword evidence="7 8" id="KW-0378">Hydrolase</keyword>
<dbReference type="FunFam" id="3.60.21.10:FF:000020">
    <property type="entry name" value="NT5E isoform 4"/>
    <property type="match status" value="1"/>
</dbReference>
<dbReference type="FunFam" id="3.90.780.10:FF:000001">
    <property type="entry name" value="NT5E isoform 3"/>
    <property type="match status" value="1"/>
</dbReference>
<keyword evidence="5 8" id="KW-0732">Signal</keyword>
<dbReference type="GO" id="GO:0005886">
    <property type="term" value="C:plasma membrane"/>
    <property type="evidence" value="ECO:0007669"/>
    <property type="project" value="TreeGrafter"/>
</dbReference>
<feature type="chain" id="PRO_5043109438" description="5'-nucleotidase" evidence="8">
    <location>
        <begin position="19"/>
        <end position="576"/>
    </location>
</feature>
<sequence>MKPVHAVVLLCCVFEISAGNLDLLILHTNDMHAKFEEITPLSNSCNQLEKNRTCVGGFARIAHEIRRYRKWGEENSRKVLFLNGGDTFVGSDWYSVHKWKICSEFLNALQPEAVTLGNHEFDDGLDILRLFTQSLKCPIVTANIDVSKIEPVKKSVVLDINGTKIGIVGYLTRETAFLSNIETLQINEEVKAVKEETEKLDKQGVKIIIGLGHSGFKIDKQLAEEVPLLDVVIGGHSNTFLWNGPKPHKEEVEGPYPTVITQKSGKRVPVVQAYAYTLYLGRLNVTFDDNGDLIDFAGQPEYMSSDIPQDQDILELLEKFRPAVNAVNQEIIGKSSVYLDGMCRLKECNFGNLVTDAMVYYSAYSNKMDVDSWTTSSIALYNAGNIRNSINVTYTHGNISKGELLAAFPFENEIVSVVLKGSVLKKALEHTVENYENNYISAQFLQISGLKVVYDVNQEIGHRVVSVMVRCSNCSFPSYAPLNESADYTVLMTDFVQNGGDGFDMIKNNSRNISTYGISLVDLMLWYFKLQSPVYPEVQGRIQFLNSPNSASFISSSMYISSLSILLCLRYEFLQY</sequence>